<sequence>MGPFGAGNREPRFAVTGARVVKADVVGSGHIRIIAQSAGGQRLKAIAFRAADSEMGLTLLGGQGRTFHLAGTLRVDSWQGNNSVQLIIDDAAAAR</sequence>
<dbReference type="AlphaFoldDB" id="A4TUM0"/>
<dbReference type="Pfam" id="PF17768">
    <property type="entry name" value="RecJ_OB"/>
    <property type="match status" value="1"/>
</dbReference>
<dbReference type="PANTHER" id="PTHR30255:SF2">
    <property type="entry name" value="SINGLE-STRANDED-DNA-SPECIFIC EXONUCLEASE RECJ"/>
    <property type="match status" value="1"/>
</dbReference>
<dbReference type="GO" id="GO:0004527">
    <property type="term" value="F:exonuclease activity"/>
    <property type="evidence" value="ECO:0007669"/>
    <property type="project" value="UniProtKB-KW"/>
</dbReference>
<keyword evidence="3" id="KW-0540">Nuclease</keyword>
<organism evidence="3">
    <name type="scientific">Magnetospirillum gryphiswaldense</name>
    <dbReference type="NCBI Taxonomy" id="55518"/>
    <lineage>
        <taxon>Bacteria</taxon>
        <taxon>Pseudomonadati</taxon>
        <taxon>Pseudomonadota</taxon>
        <taxon>Alphaproteobacteria</taxon>
        <taxon>Rhodospirillales</taxon>
        <taxon>Rhodospirillaceae</taxon>
        <taxon>Magnetospirillum</taxon>
    </lineage>
</organism>
<dbReference type="Gene3D" id="2.40.50.460">
    <property type="match status" value="1"/>
</dbReference>
<accession>A4TUM0</accession>
<evidence type="ECO:0000256" key="1">
    <source>
        <dbReference type="ARBA" id="ARBA00022801"/>
    </source>
</evidence>
<protein>
    <submittedName>
        <fullName evidence="3">Single-stranded-DNA-specific exonuclease</fullName>
    </submittedName>
</protein>
<keyword evidence="3" id="KW-0269">Exonuclease</keyword>
<dbReference type="InterPro" id="IPR051673">
    <property type="entry name" value="SSDNA_exonuclease_RecJ"/>
</dbReference>
<feature type="domain" description="RecJ OB" evidence="2">
    <location>
        <begin position="1"/>
        <end position="90"/>
    </location>
</feature>
<keyword evidence="1" id="KW-0378">Hydrolase</keyword>
<reference evidence="3" key="1">
    <citation type="journal article" date="2007" name="J. Bacteriol.">
        <title>Comparative genome analysis of four magnetotactic bacteria reveals a complex set of group-specific genes implicated in magnetosome biomineralization and function.</title>
        <authorList>
            <person name="Richter M."/>
            <person name="Kube M."/>
            <person name="Bazylinski D.A."/>
            <person name="Lombardot T."/>
            <person name="Gloeckner F.O."/>
            <person name="Reinhardt R."/>
            <person name="Schueler D."/>
        </authorList>
    </citation>
    <scope>NUCLEOTIDE SEQUENCE</scope>
    <source>
        <strain evidence="3">MSR-1</strain>
    </source>
</reference>
<dbReference type="PANTHER" id="PTHR30255">
    <property type="entry name" value="SINGLE-STRANDED-DNA-SPECIFIC EXONUCLEASE RECJ"/>
    <property type="match status" value="1"/>
</dbReference>
<evidence type="ECO:0000313" key="3">
    <source>
        <dbReference type="EMBL" id="CAM74327.1"/>
    </source>
</evidence>
<evidence type="ECO:0000259" key="2">
    <source>
        <dbReference type="Pfam" id="PF17768"/>
    </source>
</evidence>
<name>A4TUM0_9PROT</name>
<dbReference type="InterPro" id="IPR041122">
    <property type="entry name" value="RecJ_OB"/>
</dbReference>
<proteinExistence type="predicted"/>
<gene>
    <name evidence="3" type="ORF">MGR_2911</name>
</gene>
<dbReference type="EMBL" id="CU459003">
    <property type="protein sequence ID" value="CAM74327.1"/>
    <property type="molecule type" value="Genomic_DNA"/>
</dbReference>